<name>A0A0M5LFY7_LEPIR</name>
<dbReference type="EMBL" id="CP012603">
    <property type="protein sequence ID" value="ALE40923.1"/>
    <property type="molecule type" value="Genomic_DNA"/>
</dbReference>
<evidence type="ECO:0000313" key="2">
    <source>
        <dbReference type="Proteomes" id="UP000056502"/>
    </source>
</evidence>
<dbReference type="PATRIC" id="fig|1279460.3.peg.3855"/>
<accession>A0A0M5LFY7</accession>
<protein>
    <submittedName>
        <fullName evidence="1">Uncharacterized protein</fullName>
    </submittedName>
</protein>
<gene>
    <name evidence="1" type="ORF">G436_3777</name>
</gene>
<reference evidence="1 2" key="1">
    <citation type="journal article" date="2015" name="Genome Announc.">
        <title>Whole-Genome Sequence of Leptospira interrogans Serovar Hardjo Subtype Hardjoprajitno Strain Norma, Isolated from Cattle in a Leptospirosis Outbreak in Brazil.</title>
        <authorList>
            <person name="Cosate M.R."/>
            <person name="Soares S.C."/>
            <person name="Mendes T.A."/>
            <person name="Raittz R.T."/>
            <person name="Moreira E.C."/>
            <person name="Leite R."/>
            <person name="Fernandes G.R."/>
            <person name="Haddad J.P."/>
            <person name="Ortega J.M."/>
        </authorList>
    </citation>
    <scope>NUCLEOTIDE SEQUENCE [LARGE SCALE GENOMIC DNA]</scope>
    <source>
        <strain evidence="1 2">Norma</strain>
    </source>
</reference>
<sequence length="58" mass="6885">MKLNRSFEVTEQNVLYHKPTQKLNRILESKFNSAKRFPELNVSLPELMQRSLRIALQV</sequence>
<organism evidence="1">
    <name type="scientific">Leptospira interrogans serovar Hardjo str. Norma</name>
    <dbReference type="NCBI Taxonomy" id="1279460"/>
    <lineage>
        <taxon>Bacteria</taxon>
        <taxon>Pseudomonadati</taxon>
        <taxon>Spirochaetota</taxon>
        <taxon>Spirochaetia</taxon>
        <taxon>Leptospirales</taxon>
        <taxon>Leptospiraceae</taxon>
        <taxon>Leptospira</taxon>
    </lineage>
</organism>
<dbReference type="AlphaFoldDB" id="A0A0M5LFY7"/>
<evidence type="ECO:0000313" key="1">
    <source>
        <dbReference type="EMBL" id="ALE40923.1"/>
    </source>
</evidence>
<dbReference type="Proteomes" id="UP000056502">
    <property type="component" value="Chromosome I"/>
</dbReference>
<proteinExistence type="predicted"/>